<dbReference type="Pfam" id="PF00111">
    <property type="entry name" value="Fer2"/>
    <property type="match status" value="1"/>
</dbReference>
<evidence type="ECO:0000313" key="4">
    <source>
        <dbReference type="EMBL" id="SOC28045.1"/>
    </source>
</evidence>
<dbReference type="SUPFAM" id="SSF54292">
    <property type="entry name" value="2Fe-2S ferredoxin-like"/>
    <property type="match status" value="1"/>
</dbReference>
<dbReference type="InterPro" id="IPR039261">
    <property type="entry name" value="FNR_nucleotide-bd"/>
</dbReference>
<dbReference type="SUPFAM" id="SSF50475">
    <property type="entry name" value="FMN-binding split barrel"/>
    <property type="match status" value="1"/>
</dbReference>
<dbReference type="Gene3D" id="2.30.110.10">
    <property type="entry name" value="Electron Transport, Fmn-binding Protein, Chain A"/>
    <property type="match status" value="1"/>
</dbReference>
<feature type="domain" description="2Fe-2S ferredoxin-type" evidence="2">
    <location>
        <begin position="650"/>
        <end position="740"/>
    </location>
</feature>
<dbReference type="InterPro" id="IPR017938">
    <property type="entry name" value="Riboflavin_synthase-like_b-brl"/>
</dbReference>
<dbReference type="InterPro" id="IPR001709">
    <property type="entry name" value="Flavoprot_Pyr_Nucl_cyt_Rdtase"/>
</dbReference>
<dbReference type="InterPro" id="IPR012675">
    <property type="entry name" value="Beta-grasp_dom_sf"/>
</dbReference>
<feature type="region of interest" description="Disordered" evidence="1">
    <location>
        <begin position="628"/>
        <end position="666"/>
    </location>
</feature>
<dbReference type="SUPFAM" id="SSF63380">
    <property type="entry name" value="Riboflavin synthase domain-like"/>
    <property type="match status" value="1"/>
</dbReference>
<dbReference type="CDD" id="cd06184">
    <property type="entry name" value="flavohem_like_fad_nad_binding"/>
    <property type="match status" value="1"/>
</dbReference>
<dbReference type="PANTHER" id="PTHR42815">
    <property type="entry name" value="FAD-BINDING, PUTATIVE (AFU_ORTHOLOGUE AFUA_6G07600)-RELATED"/>
    <property type="match status" value="1"/>
</dbReference>
<dbReference type="EMBL" id="OBMM01000006">
    <property type="protein sequence ID" value="SOC28045.1"/>
    <property type="molecule type" value="Genomic_DNA"/>
</dbReference>
<evidence type="ECO:0000256" key="1">
    <source>
        <dbReference type="SAM" id="MobiDB-lite"/>
    </source>
</evidence>
<name>A0A285TVF0_9PROT</name>
<protein>
    <recommendedName>
        <fullName evidence="6">FAD-binding oxidoreductase</fullName>
    </recommendedName>
</protein>
<dbReference type="InterPro" id="IPR006058">
    <property type="entry name" value="2Fe2S_fd_BS"/>
</dbReference>
<evidence type="ECO:0000313" key="5">
    <source>
        <dbReference type="Proteomes" id="UP000219068"/>
    </source>
</evidence>
<dbReference type="PANTHER" id="PTHR42815:SF2">
    <property type="entry name" value="FAD-BINDING, PUTATIVE (AFU_ORTHOLOGUE AFUA_6G07600)-RELATED"/>
    <property type="match status" value="1"/>
</dbReference>
<sequence length="740" mass="81088">MVRAGLSPYLPPCTNSVIPLPEPARPLLCVAKETAMSTPLMSSAPLQFTPSGTDTNSPWHEGEIHMQKLVGVDARMAEVGKRVLRDHLIEQHRQFYPQLPFAVFGAVDDNGDVWATLRANHPGFLHSPDPYQLAVNIPRDPTDPADAGMDDGKAIGMIGIELHTRRRNRLNGTIARSSDSGFAIRVGHSYGNCPQYIQLRDFEFTRDPLSPQTGSRADLESTLNDKARAMIAAADTFFVATYVDRPGEKREVDVSHRGGKRGFVRVDADGSLTIPDFAGNLFFNTLGNILANRKAGLVFTDFATGDVLQITGDADVIIDGPEIAAFQGAERLWRVFPRKVVLRKAALPIRWRDQKGGASPNSLLTGDWETAERKVAAMQNAIIWKNLKITRIVKENRIIKSFHLEPLDGTGTLPYKAGQHLPIRITVPGHDKPLIRTYTLSSGPSDNRYRISVKREGLVSSHLHDHLAEGDVIEARAPAGDFSIDAHVKRPAVLIAGGIGITPMISMLRHVVYEGLRTRGFRPTWLFYAARTLEDRAFDDELVELVKAAQGNIRLVRILADPTDAEPRRDYEASGHIDMNLLRSLLPFDDFDFYLCGPPPFMQAIYDGLRGLNITDTRIHAEAFGPASLQRSHDSQPDLPELAPASSTETKVDFSSSGQSTIWRPGDGKTLLELAEDAGLAPEASCRGGNCGTCRTKILQGNVTYKTRPSAKTAADEALICCAVPAAVEDDSNEPLVLAL</sequence>
<gene>
    <name evidence="4" type="ORF">SAMN05428964_10681</name>
</gene>
<dbReference type="PROSITE" id="PS51384">
    <property type="entry name" value="FAD_FR"/>
    <property type="match status" value="1"/>
</dbReference>
<dbReference type="InterPro" id="IPR017927">
    <property type="entry name" value="FAD-bd_FR_type"/>
</dbReference>
<evidence type="ECO:0000259" key="2">
    <source>
        <dbReference type="PROSITE" id="PS51085"/>
    </source>
</evidence>
<dbReference type="InterPro" id="IPR001041">
    <property type="entry name" value="2Fe-2S_ferredoxin-type"/>
</dbReference>
<dbReference type="PRINTS" id="PR00371">
    <property type="entry name" value="FPNCR"/>
</dbReference>
<reference evidence="4 5" key="1">
    <citation type="submission" date="2017-08" db="EMBL/GenBank/DDBJ databases">
        <authorList>
            <person name="de Groot N.N."/>
        </authorList>
    </citation>
    <scope>NUCLEOTIDE SEQUENCE [LARGE SCALE GENOMIC DNA]</scope>
    <source>
        <strain evidence="4 5">USBA 78</strain>
    </source>
</reference>
<dbReference type="Proteomes" id="UP000219068">
    <property type="component" value="Unassembled WGS sequence"/>
</dbReference>
<dbReference type="PRINTS" id="PR00410">
    <property type="entry name" value="PHEHYDRXLASE"/>
</dbReference>
<dbReference type="AlphaFoldDB" id="A0A285TVF0"/>
<feature type="domain" description="FAD-binding FR-type" evidence="3">
    <location>
        <begin position="382"/>
        <end position="485"/>
    </location>
</feature>
<dbReference type="GO" id="GO:0051537">
    <property type="term" value="F:2 iron, 2 sulfur cluster binding"/>
    <property type="evidence" value="ECO:0007669"/>
    <property type="project" value="InterPro"/>
</dbReference>
<feature type="compositionally biased region" description="Polar residues" evidence="1">
    <location>
        <begin position="645"/>
        <end position="662"/>
    </location>
</feature>
<dbReference type="Pfam" id="PF00175">
    <property type="entry name" value="NAD_binding_1"/>
    <property type="match status" value="1"/>
</dbReference>
<dbReference type="InterPro" id="IPR036010">
    <property type="entry name" value="2Fe-2S_ferredoxin-like_sf"/>
</dbReference>
<dbReference type="InterPro" id="IPR008333">
    <property type="entry name" value="Cbr1-like_FAD-bd_dom"/>
</dbReference>
<dbReference type="Gene3D" id="3.10.20.30">
    <property type="match status" value="1"/>
</dbReference>
<organism evidence="4 5">
    <name type="scientific">Thalassospira xiamenensis</name>
    <dbReference type="NCBI Taxonomy" id="220697"/>
    <lineage>
        <taxon>Bacteria</taxon>
        <taxon>Pseudomonadati</taxon>
        <taxon>Pseudomonadota</taxon>
        <taxon>Alphaproteobacteria</taxon>
        <taxon>Rhodospirillales</taxon>
        <taxon>Thalassospiraceae</taxon>
        <taxon>Thalassospira</taxon>
    </lineage>
</organism>
<accession>A0A285TVF0</accession>
<dbReference type="PROSITE" id="PS51085">
    <property type="entry name" value="2FE2S_FER_2"/>
    <property type="match status" value="1"/>
</dbReference>
<dbReference type="InterPro" id="IPR001433">
    <property type="entry name" value="OxRdtase_FAD/NAD-bd"/>
</dbReference>
<dbReference type="SUPFAM" id="SSF52343">
    <property type="entry name" value="Ferredoxin reductase-like, C-terminal NADP-linked domain"/>
    <property type="match status" value="1"/>
</dbReference>
<dbReference type="Pfam" id="PF00970">
    <property type="entry name" value="FAD_binding_6"/>
    <property type="match status" value="1"/>
</dbReference>
<dbReference type="CDD" id="cd00207">
    <property type="entry name" value="fer2"/>
    <property type="match status" value="1"/>
</dbReference>
<evidence type="ECO:0000259" key="3">
    <source>
        <dbReference type="PROSITE" id="PS51384"/>
    </source>
</evidence>
<dbReference type="Gene3D" id="3.40.50.80">
    <property type="entry name" value="Nucleotide-binding domain of ferredoxin-NADP reductase (FNR) module"/>
    <property type="match status" value="1"/>
</dbReference>
<evidence type="ECO:0008006" key="6">
    <source>
        <dbReference type="Google" id="ProtNLM"/>
    </source>
</evidence>
<proteinExistence type="predicted"/>
<dbReference type="InterPro" id="IPR012349">
    <property type="entry name" value="Split_barrel_FMN-bd"/>
</dbReference>
<dbReference type="Gene3D" id="2.40.30.10">
    <property type="entry name" value="Translation factors"/>
    <property type="match status" value="1"/>
</dbReference>
<dbReference type="PROSITE" id="PS00197">
    <property type="entry name" value="2FE2S_FER_1"/>
    <property type="match status" value="1"/>
</dbReference>
<dbReference type="GO" id="GO:0016491">
    <property type="term" value="F:oxidoreductase activity"/>
    <property type="evidence" value="ECO:0007669"/>
    <property type="project" value="InterPro"/>
</dbReference>